<keyword evidence="2" id="KW-1133">Transmembrane helix</keyword>
<evidence type="ECO:0000313" key="4">
    <source>
        <dbReference type="EMBL" id="GAA0591070.1"/>
    </source>
</evidence>
<dbReference type="InterPro" id="IPR000045">
    <property type="entry name" value="Prepilin_IV_endopep_pep"/>
</dbReference>
<feature type="domain" description="Prepilin type IV endopeptidase peptidase" evidence="3">
    <location>
        <begin position="4"/>
        <end position="107"/>
    </location>
</feature>
<accession>A0ABN1FI72</accession>
<dbReference type="RefSeq" id="WP_343809795.1">
    <property type="nucleotide sequence ID" value="NZ_BAAADS010000001.1"/>
</dbReference>
<keyword evidence="5" id="KW-1185">Reference proteome</keyword>
<dbReference type="PANTHER" id="PTHR30487:SF0">
    <property type="entry name" value="PREPILIN LEADER PEPTIDASE_N-METHYLTRANSFERASE-RELATED"/>
    <property type="match status" value="1"/>
</dbReference>
<feature type="transmembrane region" description="Helical" evidence="2">
    <location>
        <begin position="52"/>
        <end position="74"/>
    </location>
</feature>
<comment type="caution">
    <text evidence="4">The sequence shown here is derived from an EMBL/GenBank/DDBJ whole genome shotgun (WGS) entry which is preliminary data.</text>
</comment>
<evidence type="ECO:0000259" key="3">
    <source>
        <dbReference type="Pfam" id="PF01478"/>
    </source>
</evidence>
<reference evidence="4 5" key="1">
    <citation type="journal article" date="2019" name="Int. J. Syst. Evol. Microbiol.">
        <title>The Global Catalogue of Microorganisms (GCM) 10K type strain sequencing project: providing services to taxonomists for standard genome sequencing and annotation.</title>
        <authorList>
            <consortium name="The Broad Institute Genomics Platform"/>
            <consortium name="The Broad Institute Genome Sequencing Center for Infectious Disease"/>
            <person name="Wu L."/>
            <person name="Ma J."/>
        </authorList>
    </citation>
    <scope>NUCLEOTIDE SEQUENCE [LARGE SCALE GENOMIC DNA]</scope>
    <source>
        <strain evidence="4 5">JCM 15395</strain>
    </source>
</reference>
<keyword evidence="2" id="KW-0472">Membrane</keyword>
<gene>
    <name evidence="4" type="ORF">GCM10009001_03870</name>
</gene>
<proteinExistence type="inferred from homology"/>
<evidence type="ECO:0000313" key="5">
    <source>
        <dbReference type="Proteomes" id="UP001500866"/>
    </source>
</evidence>
<dbReference type="Gene3D" id="1.20.120.1220">
    <property type="match status" value="1"/>
</dbReference>
<protein>
    <submittedName>
        <fullName evidence="4">Prepilin peptidase</fullName>
    </submittedName>
</protein>
<dbReference type="EMBL" id="BAAADS010000001">
    <property type="protein sequence ID" value="GAA0591070.1"/>
    <property type="molecule type" value="Genomic_DNA"/>
</dbReference>
<feature type="transmembrane region" description="Helical" evidence="2">
    <location>
        <begin position="26"/>
        <end position="45"/>
    </location>
</feature>
<evidence type="ECO:0000256" key="1">
    <source>
        <dbReference type="ARBA" id="ARBA00005801"/>
    </source>
</evidence>
<feature type="transmembrane region" description="Helical" evidence="2">
    <location>
        <begin position="146"/>
        <end position="165"/>
    </location>
</feature>
<dbReference type="Proteomes" id="UP001500866">
    <property type="component" value="Unassembled WGS sequence"/>
</dbReference>
<keyword evidence="2" id="KW-0812">Transmembrane</keyword>
<sequence length="168" mass="18361">MIDILLIVILLICVITDIKNRKIYNNIIYPALLFNFIYQFITGGWTELGYSFIGFLIGFGLLLIPYMLGGMGAGDVKLLALIGAMKGGNFVFESFIYMALIGAVFAIGVILFRRGVLKSMLYYISSLKQGVRLQGGVSRGSLTATYPYGVAIAGGAFLCLVMQGWNLM</sequence>
<dbReference type="InterPro" id="IPR050882">
    <property type="entry name" value="Prepilin_peptidase/N-MTase"/>
</dbReference>
<feature type="transmembrane region" description="Helical" evidence="2">
    <location>
        <begin position="94"/>
        <end position="112"/>
    </location>
</feature>
<name>A0ABN1FI72_9BACI</name>
<dbReference type="PANTHER" id="PTHR30487">
    <property type="entry name" value="TYPE 4 PREPILIN-LIKE PROTEINS LEADER PEPTIDE-PROCESSING ENZYME"/>
    <property type="match status" value="1"/>
</dbReference>
<organism evidence="4 5">
    <name type="scientific">Virgibacillus siamensis</name>
    <dbReference type="NCBI Taxonomy" id="480071"/>
    <lineage>
        <taxon>Bacteria</taxon>
        <taxon>Bacillati</taxon>
        <taxon>Bacillota</taxon>
        <taxon>Bacilli</taxon>
        <taxon>Bacillales</taxon>
        <taxon>Bacillaceae</taxon>
        <taxon>Virgibacillus</taxon>
    </lineage>
</organism>
<dbReference type="Pfam" id="PF01478">
    <property type="entry name" value="Peptidase_A24"/>
    <property type="match status" value="1"/>
</dbReference>
<comment type="similarity">
    <text evidence="1">Belongs to the peptidase A24 family.</text>
</comment>
<evidence type="ECO:0000256" key="2">
    <source>
        <dbReference type="SAM" id="Phobius"/>
    </source>
</evidence>